<evidence type="ECO:0000256" key="3">
    <source>
        <dbReference type="SAM" id="Phobius"/>
    </source>
</evidence>
<feature type="transmembrane region" description="Helical" evidence="3">
    <location>
        <begin position="157"/>
        <end position="178"/>
    </location>
</feature>
<evidence type="ECO:0000313" key="5">
    <source>
        <dbReference type="EMBL" id="MVB12569.1"/>
    </source>
</evidence>
<dbReference type="Proteomes" id="UP000515909">
    <property type="component" value="Chromosome"/>
</dbReference>
<evidence type="ECO:0000313" key="6">
    <source>
        <dbReference type="EMBL" id="QNK39139.1"/>
    </source>
</evidence>
<gene>
    <name evidence="5" type="ORF">CAFE_33100</name>
    <name evidence="6" type="ORF">HCR03_10105</name>
</gene>
<accession>A0A7G8T698</accession>
<evidence type="ECO:0000313" key="8">
    <source>
        <dbReference type="Proteomes" id="UP000515909"/>
    </source>
</evidence>
<keyword evidence="7" id="KW-1185">Reference proteome</keyword>
<keyword evidence="3" id="KW-0472">Membrane</keyword>
<dbReference type="PROSITE" id="PS50977">
    <property type="entry name" value="HTH_TETR_2"/>
    <property type="match status" value="1"/>
</dbReference>
<name>A0A6N8I3N5_9FIRM</name>
<dbReference type="PANTHER" id="PTHR30055">
    <property type="entry name" value="HTH-TYPE TRANSCRIPTIONAL REGULATOR RUTR"/>
    <property type="match status" value="1"/>
</dbReference>
<reference evidence="5 7" key="1">
    <citation type="submission" date="2019-09" db="EMBL/GenBank/DDBJ databases">
        <title>Genome sequence of Clostridium sp. EA1.</title>
        <authorList>
            <person name="Poehlein A."/>
            <person name="Bengelsdorf F.R."/>
            <person name="Daniel R."/>
        </authorList>
    </citation>
    <scope>NUCLEOTIDE SEQUENCE [LARGE SCALE GENOMIC DNA]</scope>
    <source>
        <strain evidence="5 7">EA1</strain>
    </source>
</reference>
<organism evidence="5 7">
    <name type="scientific">Caproicibacter fermentans</name>
    <dbReference type="NCBI Taxonomy" id="2576756"/>
    <lineage>
        <taxon>Bacteria</taxon>
        <taxon>Bacillati</taxon>
        <taxon>Bacillota</taxon>
        <taxon>Clostridia</taxon>
        <taxon>Eubacteriales</taxon>
        <taxon>Acutalibacteraceae</taxon>
        <taxon>Caproicibacter</taxon>
    </lineage>
</organism>
<dbReference type="Proteomes" id="UP000469440">
    <property type="component" value="Unassembled WGS sequence"/>
</dbReference>
<proteinExistence type="predicted"/>
<dbReference type="GO" id="GO:0003700">
    <property type="term" value="F:DNA-binding transcription factor activity"/>
    <property type="evidence" value="ECO:0007669"/>
    <property type="project" value="TreeGrafter"/>
</dbReference>
<dbReference type="EMBL" id="CP060286">
    <property type="protein sequence ID" value="QNK39139.1"/>
    <property type="molecule type" value="Genomic_DNA"/>
</dbReference>
<feature type="domain" description="HTH tetR-type" evidence="4">
    <location>
        <begin position="10"/>
        <end position="70"/>
    </location>
</feature>
<keyword evidence="1 2" id="KW-0238">DNA-binding</keyword>
<dbReference type="KEGG" id="cfem:HCR03_10105"/>
<protein>
    <submittedName>
        <fullName evidence="5">Bacterial regulatory proteins, tetR family</fullName>
    </submittedName>
    <submittedName>
        <fullName evidence="6">TetR/AcrR family transcriptional regulator</fullName>
    </submittedName>
</protein>
<dbReference type="Pfam" id="PF00440">
    <property type="entry name" value="TetR_N"/>
    <property type="match status" value="1"/>
</dbReference>
<dbReference type="InterPro" id="IPR001647">
    <property type="entry name" value="HTH_TetR"/>
</dbReference>
<dbReference type="AlphaFoldDB" id="A0A6N8I3N5"/>
<dbReference type="InterPro" id="IPR009057">
    <property type="entry name" value="Homeodomain-like_sf"/>
</dbReference>
<keyword evidence="3" id="KW-1133">Transmembrane helix</keyword>
<reference evidence="6 8" key="2">
    <citation type="submission" date="2020-08" db="EMBL/GenBank/DDBJ databases">
        <title>The isolate Caproiciproducens sp. 7D4C2 produces n-caproate at mildly acidic conditions from hexoses: genome and rBOX comparison with related strains and chain-elongating bacteria.</title>
        <authorList>
            <person name="Esquivel-Elizondo S."/>
            <person name="Bagci C."/>
            <person name="Temovska M."/>
            <person name="Jeon B.S."/>
            <person name="Bessarab I."/>
            <person name="Williams R.B.H."/>
            <person name="Huson D.H."/>
            <person name="Angenent L.T."/>
        </authorList>
    </citation>
    <scope>NUCLEOTIDE SEQUENCE [LARGE SCALE GENOMIC DNA]</scope>
    <source>
        <strain evidence="6 8">7D4C2</strain>
    </source>
</reference>
<dbReference type="PANTHER" id="PTHR30055:SF211">
    <property type="entry name" value="TRANSCRIPTIONAL REGULATOR, TETR FAMILY"/>
    <property type="match status" value="1"/>
</dbReference>
<keyword evidence="3" id="KW-0812">Transmembrane</keyword>
<dbReference type="RefSeq" id="WP_066650343.1">
    <property type="nucleotide sequence ID" value="NZ_CP060286.1"/>
</dbReference>
<evidence type="ECO:0000256" key="1">
    <source>
        <dbReference type="ARBA" id="ARBA00023125"/>
    </source>
</evidence>
<dbReference type="GO" id="GO:0000976">
    <property type="term" value="F:transcription cis-regulatory region binding"/>
    <property type="evidence" value="ECO:0007669"/>
    <property type="project" value="TreeGrafter"/>
</dbReference>
<dbReference type="PRINTS" id="PR00455">
    <property type="entry name" value="HTHTETR"/>
</dbReference>
<evidence type="ECO:0000259" key="4">
    <source>
        <dbReference type="PROSITE" id="PS50977"/>
    </source>
</evidence>
<feature type="DNA-binding region" description="H-T-H motif" evidence="2">
    <location>
        <begin position="33"/>
        <end position="52"/>
    </location>
</feature>
<dbReference type="OrthoDB" id="9812484at2"/>
<dbReference type="SUPFAM" id="SSF46689">
    <property type="entry name" value="Homeodomain-like"/>
    <property type="match status" value="1"/>
</dbReference>
<dbReference type="InterPro" id="IPR050109">
    <property type="entry name" value="HTH-type_TetR-like_transc_reg"/>
</dbReference>
<dbReference type="EMBL" id="VWXL01000100">
    <property type="protein sequence ID" value="MVB12569.1"/>
    <property type="molecule type" value="Genomic_DNA"/>
</dbReference>
<sequence>MAGKLLENKKIKMSRLYDAAYELFTLKGVHATVVDEIVRHAGVAKGTFYLYCRDKYDLVNKVILRKTSALLEETMRALTKKKEEQPMSFQQSVVFFVDSLIQTFRDDTRFLELVFKNLSPTLFERLFGCTELEDVRKEFVENFMLRGGTSEAAGQRLYLIVCMVGAVCYSSLIMKMPYGFDEVRPELYRSIEQILV</sequence>
<evidence type="ECO:0000313" key="7">
    <source>
        <dbReference type="Proteomes" id="UP000469440"/>
    </source>
</evidence>
<dbReference type="Gene3D" id="1.10.357.10">
    <property type="entry name" value="Tetracycline Repressor, domain 2"/>
    <property type="match status" value="1"/>
</dbReference>
<accession>A0A6N8I3N5</accession>
<evidence type="ECO:0000256" key="2">
    <source>
        <dbReference type="PROSITE-ProRule" id="PRU00335"/>
    </source>
</evidence>